<organism evidence="1 2">
    <name type="scientific">Jutongia huaianensis</name>
    <dbReference type="NCBI Taxonomy" id="2763668"/>
    <lineage>
        <taxon>Bacteria</taxon>
        <taxon>Bacillati</taxon>
        <taxon>Bacillota</taxon>
        <taxon>Clostridia</taxon>
        <taxon>Lachnospirales</taxon>
        <taxon>Lachnospiraceae</taxon>
        <taxon>Jutongia</taxon>
    </lineage>
</organism>
<protein>
    <submittedName>
        <fullName evidence="1">Uncharacterized protein</fullName>
    </submittedName>
</protein>
<reference evidence="1 2" key="1">
    <citation type="submission" date="2020-08" db="EMBL/GenBank/DDBJ databases">
        <title>Genome public.</title>
        <authorList>
            <person name="Liu C."/>
            <person name="Sun Q."/>
        </authorList>
    </citation>
    <scope>NUCLEOTIDE SEQUENCE [LARGE SCALE GENOMIC DNA]</scope>
    <source>
        <strain evidence="1 2">NSJ-37</strain>
    </source>
</reference>
<name>A0ABR7N3A5_9FIRM</name>
<comment type="caution">
    <text evidence="1">The sequence shown here is derived from an EMBL/GenBank/DDBJ whole genome shotgun (WGS) entry which is preliminary data.</text>
</comment>
<evidence type="ECO:0000313" key="1">
    <source>
        <dbReference type="EMBL" id="MBC8563102.1"/>
    </source>
</evidence>
<dbReference type="RefSeq" id="WP_118689408.1">
    <property type="nucleotide sequence ID" value="NZ_JACRSX010000016.1"/>
</dbReference>
<dbReference type="Proteomes" id="UP000606193">
    <property type="component" value="Unassembled WGS sequence"/>
</dbReference>
<accession>A0ABR7N3A5</accession>
<keyword evidence="2" id="KW-1185">Reference proteome</keyword>
<gene>
    <name evidence="1" type="ORF">H8704_10765</name>
</gene>
<sequence>MGETGGVMGEEKNTKWKYVPDMGHHMLPQAEICCRDQDEKLVAAQISEEQAAQFLKHSETEQENAVWDNGWLQEKLDMLRASGNHFLLLLWGEHEEKCLLFLSDTKRVRPLEFLDYLMPDFGLIRGDVSCASVRVSSVILKLQMEAQGTEKTIEYLMNQAESYFRDCDWIDAREYGEAHTEEIKSFEYYRKKRVAWAYVKTTDVSPAGTTLWIRSLENESGLEITAAEDTYIMIGCKGEIYDIERQKFENSYETTNEPLDVFTQMMDFWPELQKLPEQDFISIDEYARLCYPKQEAGIYARRLEKRTKIFPVGKSHEYFLGRKGDYMAVRPDDLTDIYVIRGDIFGQTYEEN</sequence>
<proteinExistence type="predicted"/>
<dbReference type="EMBL" id="JACRSX010000016">
    <property type="protein sequence ID" value="MBC8563102.1"/>
    <property type="molecule type" value="Genomic_DNA"/>
</dbReference>
<evidence type="ECO:0000313" key="2">
    <source>
        <dbReference type="Proteomes" id="UP000606193"/>
    </source>
</evidence>